<organism evidence="3 4">
    <name type="scientific">Triplophysa rosa</name>
    <name type="common">Cave loach</name>
    <dbReference type="NCBI Taxonomy" id="992332"/>
    <lineage>
        <taxon>Eukaryota</taxon>
        <taxon>Metazoa</taxon>
        <taxon>Chordata</taxon>
        <taxon>Craniata</taxon>
        <taxon>Vertebrata</taxon>
        <taxon>Euteleostomi</taxon>
        <taxon>Actinopterygii</taxon>
        <taxon>Neopterygii</taxon>
        <taxon>Teleostei</taxon>
        <taxon>Ostariophysi</taxon>
        <taxon>Cypriniformes</taxon>
        <taxon>Nemacheilidae</taxon>
        <taxon>Triplophysa</taxon>
    </lineage>
</organism>
<evidence type="ECO:0000313" key="3">
    <source>
        <dbReference type="EMBL" id="KAI7790714.1"/>
    </source>
</evidence>
<accession>A0A9W7W9R0</accession>
<proteinExistence type="predicted"/>
<evidence type="ECO:0000259" key="2">
    <source>
        <dbReference type="PROSITE" id="PS50235"/>
    </source>
</evidence>
<feature type="compositionally biased region" description="Low complexity" evidence="1">
    <location>
        <begin position="23"/>
        <end position="32"/>
    </location>
</feature>
<keyword evidence="4" id="KW-1185">Reference proteome</keyword>
<dbReference type="GO" id="GO:0015030">
    <property type="term" value="C:Cajal body"/>
    <property type="evidence" value="ECO:0007669"/>
    <property type="project" value="TreeGrafter"/>
</dbReference>
<dbReference type="PANTHER" id="PTHR15294:SF3">
    <property type="entry name" value="SUMO-SPECIFIC ISOPEPTIDASE USPL1"/>
    <property type="match status" value="1"/>
</dbReference>
<dbReference type="GO" id="GO:0030576">
    <property type="term" value="P:Cajal body organization"/>
    <property type="evidence" value="ECO:0007669"/>
    <property type="project" value="InterPro"/>
</dbReference>
<comment type="caution">
    <text evidence="3">The sequence shown here is derived from an EMBL/GenBank/DDBJ whole genome shotgun (WGS) entry which is preliminary data.</text>
</comment>
<gene>
    <name evidence="3" type="ORF">IRJ41_009699</name>
</gene>
<dbReference type="AlphaFoldDB" id="A0A9W7W9R0"/>
<feature type="non-terminal residue" evidence="3">
    <location>
        <position position="430"/>
    </location>
</feature>
<sequence>QCVWDGNCGREAADTMSSLWQQGSSGNSSISGRKMNSEDTGIGGPTPAVVWTFGKWEDKNASLGNCPWCLAKGQTNALRQSLDVRASLSKTHEVDLDVNKKDDNVSSTQKTEDMFGLEMETPIELVPLRPHLFWKNEDNLCWLDSLLVMLVNCRTMREALNQDVNVPDSVARNIFSTYDKTCSYVKAKEQQCEDKVTRVPTDVLEEAERQLSDLRLSLIKLLQPTLKCEIGQEKMPVFALPLILRSDKWSEDLFQHTVRWEFKCTSCGHTFIKGVKKTLTTLNRILSDWHPLKATHRTQCSNCKRSNQRRRMVLERLSSVFALHFVEGVPRKDISKYSFEFEGTHYNVSTAIQYNKELKHFVTWIRQSNGSWLELDDLKYPNTITHERLTFRAKETTSFFGGRVQCRNRGNTSSSSTVLSYRARCPPIFQ</sequence>
<protein>
    <submittedName>
        <fullName evidence="3">SUMO-specific isopeptidase USPL1</fullName>
    </submittedName>
</protein>
<dbReference type="Proteomes" id="UP001059041">
    <property type="component" value="Unassembled WGS sequence"/>
</dbReference>
<dbReference type="GO" id="GO:0016926">
    <property type="term" value="P:protein desumoylation"/>
    <property type="evidence" value="ECO:0007669"/>
    <property type="project" value="TreeGrafter"/>
</dbReference>
<dbReference type="GO" id="GO:0032183">
    <property type="term" value="F:SUMO binding"/>
    <property type="evidence" value="ECO:0007669"/>
    <property type="project" value="InterPro"/>
</dbReference>
<feature type="domain" description="USP" evidence="2">
    <location>
        <begin position="132"/>
        <end position="424"/>
    </location>
</feature>
<name>A0A9W7W9R0_TRIRA</name>
<evidence type="ECO:0000256" key="1">
    <source>
        <dbReference type="SAM" id="MobiDB-lite"/>
    </source>
</evidence>
<dbReference type="InterPro" id="IPR038765">
    <property type="entry name" value="Papain-like_cys_pep_sf"/>
</dbReference>
<dbReference type="PANTHER" id="PTHR15294">
    <property type="entry name" value="RETINOVIN-RELATED"/>
    <property type="match status" value="1"/>
</dbReference>
<dbReference type="Pfam" id="PF15499">
    <property type="entry name" value="Peptidase_C98"/>
    <property type="match status" value="1"/>
</dbReference>
<dbReference type="EMBL" id="JAFHDT010000029">
    <property type="protein sequence ID" value="KAI7790714.1"/>
    <property type="molecule type" value="Genomic_DNA"/>
</dbReference>
<feature type="region of interest" description="Disordered" evidence="1">
    <location>
        <begin position="15"/>
        <end position="43"/>
    </location>
</feature>
<reference evidence="3" key="1">
    <citation type="submission" date="2021-02" db="EMBL/GenBank/DDBJ databases">
        <title>Comparative genomics reveals that relaxation of natural selection precedes convergent phenotypic evolution of cavefish.</title>
        <authorList>
            <person name="Peng Z."/>
        </authorList>
    </citation>
    <scope>NUCLEOTIDE SEQUENCE</scope>
    <source>
        <tissue evidence="3">Muscle</tissue>
    </source>
</reference>
<dbReference type="InterPro" id="IPR028890">
    <property type="entry name" value="Peptidase_C98"/>
</dbReference>
<dbReference type="InterPro" id="IPR033505">
    <property type="entry name" value="USPL1"/>
</dbReference>
<dbReference type="Gene3D" id="3.90.70.10">
    <property type="entry name" value="Cysteine proteinases"/>
    <property type="match status" value="1"/>
</dbReference>
<dbReference type="InterPro" id="IPR028889">
    <property type="entry name" value="USP"/>
</dbReference>
<evidence type="ECO:0000313" key="4">
    <source>
        <dbReference type="Proteomes" id="UP001059041"/>
    </source>
</evidence>
<dbReference type="PROSITE" id="PS50235">
    <property type="entry name" value="USP_3"/>
    <property type="match status" value="1"/>
</dbReference>
<dbReference type="SUPFAM" id="SSF54001">
    <property type="entry name" value="Cysteine proteinases"/>
    <property type="match status" value="1"/>
</dbReference>